<organism evidence="10">
    <name type="scientific">Ditylum brightwellii</name>
    <dbReference type="NCBI Taxonomy" id="49249"/>
    <lineage>
        <taxon>Eukaryota</taxon>
        <taxon>Sar</taxon>
        <taxon>Stramenopiles</taxon>
        <taxon>Ochrophyta</taxon>
        <taxon>Bacillariophyta</taxon>
        <taxon>Mediophyceae</taxon>
        <taxon>Lithodesmiophycidae</taxon>
        <taxon>Lithodesmiales</taxon>
        <taxon>Lithodesmiaceae</taxon>
        <taxon>Ditylum</taxon>
    </lineage>
</organism>
<sequence length="348" mass="38693">MMKRPAEQEPQGTEGEHPSTRLRTEELYQDDDTDSTAPENTGNDAYLYAPQHKQIYGDSIFAACQAANATRTRRHKSDEEKRLERLAANRRSARESRNRKKVVFEELQRSVAKLADENGVLRTENQTLRKEMAELKRKYGVKDEDASSSGAHSDHFAGTGVTESIVHSNSEFSAVSAPVATPNQNSQITEDPFASTLLQQTPDMSEQNMTPLNYAIEAADLAGGHGVAGGVQQNHQTFQPAVNVGDPSPTPKQDTFKLNYDQIAMIAAAQQQQQLAQAAQYQGIQSNLGRQDMSGDNNCAATAQFQQQQQQQTQHQQQQQNARTTEMLLELLQMQHAALKQQQAQRQE</sequence>
<evidence type="ECO:0000259" key="9">
    <source>
        <dbReference type="PROSITE" id="PS50217"/>
    </source>
</evidence>
<keyword evidence="3" id="KW-0238">DNA-binding</keyword>
<dbReference type="SMART" id="SM00338">
    <property type="entry name" value="BRLZ"/>
    <property type="match status" value="1"/>
</dbReference>
<dbReference type="SUPFAM" id="SSF57959">
    <property type="entry name" value="Leucine zipper domain"/>
    <property type="match status" value="1"/>
</dbReference>
<keyword evidence="2" id="KW-0805">Transcription regulation</keyword>
<gene>
    <name evidence="10" type="ORF">DBRI00130_LOCUS43587</name>
</gene>
<dbReference type="PROSITE" id="PS00036">
    <property type="entry name" value="BZIP_BASIC"/>
    <property type="match status" value="1"/>
</dbReference>
<feature type="region of interest" description="Disordered" evidence="8">
    <location>
        <begin position="1"/>
        <end position="46"/>
    </location>
</feature>
<dbReference type="InterPro" id="IPR046347">
    <property type="entry name" value="bZIP_sf"/>
</dbReference>
<evidence type="ECO:0000313" key="10">
    <source>
        <dbReference type="EMBL" id="CAE4667617.1"/>
    </source>
</evidence>
<evidence type="ECO:0000256" key="7">
    <source>
        <dbReference type="SAM" id="Coils"/>
    </source>
</evidence>
<dbReference type="EMBL" id="HBNS01060535">
    <property type="protein sequence ID" value="CAE4667617.1"/>
    <property type="molecule type" value="Transcribed_RNA"/>
</dbReference>
<evidence type="ECO:0000256" key="4">
    <source>
        <dbReference type="ARBA" id="ARBA00023163"/>
    </source>
</evidence>
<dbReference type="GO" id="GO:0000981">
    <property type="term" value="F:DNA-binding transcription factor activity, RNA polymerase II-specific"/>
    <property type="evidence" value="ECO:0007669"/>
    <property type="project" value="TreeGrafter"/>
</dbReference>
<keyword evidence="7" id="KW-0175">Coiled coil</keyword>
<name>A0A7S4VV00_9STRA</name>
<evidence type="ECO:0000256" key="2">
    <source>
        <dbReference type="ARBA" id="ARBA00023015"/>
    </source>
</evidence>
<evidence type="ECO:0000256" key="8">
    <source>
        <dbReference type="SAM" id="MobiDB-lite"/>
    </source>
</evidence>
<dbReference type="AlphaFoldDB" id="A0A7S4VV00"/>
<evidence type="ECO:0000256" key="1">
    <source>
        <dbReference type="ARBA" id="ARBA00022843"/>
    </source>
</evidence>
<keyword evidence="5" id="KW-0539">Nucleus</keyword>
<keyword evidence="4" id="KW-0804">Transcription</keyword>
<feature type="domain" description="BZIP" evidence="9">
    <location>
        <begin position="79"/>
        <end position="136"/>
    </location>
</feature>
<dbReference type="InterPro" id="IPR052470">
    <property type="entry name" value="ER_Stress-Reg_TF"/>
</dbReference>
<accession>A0A7S4VV00</accession>
<feature type="coiled-coil region" evidence="7">
    <location>
        <begin position="76"/>
        <end position="145"/>
    </location>
</feature>
<dbReference type="Pfam" id="PF00170">
    <property type="entry name" value="bZIP_1"/>
    <property type="match status" value="1"/>
</dbReference>
<dbReference type="GO" id="GO:0005634">
    <property type="term" value="C:nucleus"/>
    <property type="evidence" value="ECO:0007669"/>
    <property type="project" value="TreeGrafter"/>
</dbReference>
<keyword evidence="1" id="KW-0832">Ubl conjugation</keyword>
<evidence type="ECO:0000256" key="6">
    <source>
        <dbReference type="ARBA" id="ARBA00040165"/>
    </source>
</evidence>
<evidence type="ECO:0000256" key="3">
    <source>
        <dbReference type="ARBA" id="ARBA00023125"/>
    </source>
</evidence>
<dbReference type="GO" id="GO:0000977">
    <property type="term" value="F:RNA polymerase II transcription regulatory region sequence-specific DNA binding"/>
    <property type="evidence" value="ECO:0007669"/>
    <property type="project" value="TreeGrafter"/>
</dbReference>
<dbReference type="PANTHER" id="PTHR46542:SF1">
    <property type="entry name" value="X-BOX BINDING PROTEIN 1"/>
    <property type="match status" value="1"/>
</dbReference>
<feature type="compositionally biased region" description="Basic and acidic residues" evidence="8">
    <location>
        <begin position="14"/>
        <end position="26"/>
    </location>
</feature>
<dbReference type="PROSITE" id="PS50217">
    <property type="entry name" value="BZIP"/>
    <property type="match status" value="1"/>
</dbReference>
<reference evidence="10" key="1">
    <citation type="submission" date="2021-01" db="EMBL/GenBank/DDBJ databases">
        <authorList>
            <person name="Corre E."/>
            <person name="Pelletier E."/>
            <person name="Niang G."/>
            <person name="Scheremetjew M."/>
            <person name="Finn R."/>
            <person name="Kale V."/>
            <person name="Holt S."/>
            <person name="Cochrane G."/>
            <person name="Meng A."/>
            <person name="Brown T."/>
            <person name="Cohen L."/>
        </authorList>
    </citation>
    <scope>NUCLEOTIDE SEQUENCE</scope>
    <source>
        <strain evidence="10">GSO104</strain>
    </source>
</reference>
<evidence type="ECO:0000256" key="5">
    <source>
        <dbReference type="ARBA" id="ARBA00023242"/>
    </source>
</evidence>
<dbReference type="Gene3D" id="1.20.5.170">
    <property type="match status" value="1"/>
</dbReference>
<protein>
    <recommendedName>
        <fullName evidence="6">X-box-binding protein 1</fullName>
    </recommendedName>
</protein>
<dbReference type="PANTHER" id="PTHR46542">
    <property type="entry name" value="X-BOX BINDING PROTEIN 1"/>
    <property type="match status" value="1"/>
</dbReference>
<dbReference type="InterPro" id="IPR004827">
    <property type="entry name" value="bZIP"/>
</dbReference>
<proteinExistence type="predicted"/>